<dbReference type="PROSITE" id="PS50054">
    <property type="entry name" value="TYR_PHOSPHATASE_DUAL"/>
    <property type="match status" value="1"/>
</dbReference>
<gene>
    <name evidence="7" type="ORF">AG1IA_02778</name>
</gene>
<keyword evidence="4" id="KW-0904">Protein phosphatase</keyword>
<evidence type="ECO:0000259" key="6">
    <source>
        <dbReference type="PROSITE" id="PS50054"/>
    </source>
</evidence>
<dbReference type="PANTHER" id="PTHR45848">
    <property type="entry name" value="DUAL SPECIFICITY PROTEIN PHOSPHATASE 12 FAMILY MEMBER"/>
    <property type="match status" value="1"/>
</dbReference>
<feature type="compositionally biased region" description="Low complexity" evidence="5">
    <location>
        <begin position="216"/>
        <end position="225"/>
    </location>
</feature>
<dbReference type="Gene3D" id="3.90.190.10">
    <property type="entry name" value="Protein tyrosine phosphatase superfamily"/>
    <property type="match status" value="1"/>
</dbReference>
<dbReference type="InterPro" id="IPR029021">
    <property type="entry name" value="Prot-tyrosine_phosphatase-like"/>
</dbReference>
<protein>
    <recommendedName>
        <fullName evidence="2">protein-tyrosine-phosphatase</fullName>
        <ecNumber evidence="2">3.1.3.48</ecNumber>
    </recommendedName>
</protein>
<feature type="domain" description="Tyrosine-protein phosphatase" evidence="6">
    <location>
        <begin position="2"/>
        <end position="162"/>
    </location>
</feature>
<evidence type="ECO:0000256" key="4">
    <source>
        <dbReference type="ARBA" id="ARBA00022912"/>
    </source>
</evidence>
<dbReference type="GO" id="GO:0004725">
    <property type="term" value="F:protein tyrosine phosphatase activity"/>
    <property type="evidence" value="ECO:0007669"/>
    <property type="project" value="UniProtKB-EC"/>
</dbReference>
<dbReference type="EC" id="3.1.3.48" evidence="2"/>
<accession>L8WYM4</accession>
<feature type="compositionally biased region" description="Basic and acidic residues" evidence="5">
    <location>
        <begin position="334"/>
        <end position="358"/>
    </location>
</feature>
<evidence type="ECO:0000313" key="7">
    <source>
        <dbReference type="EMBL" id="ELU43186.1"/>
    </source>
</evidence>
<dbReference type="AlphaFoldDB" id="L8WYM4"/>
<evidence type="ECO:0000256" key="1">
    <source>
        <dbReference type="ARBA" id="ARBA00008601"/>
    </source>
</evidence>
<reference evidence="7 8" key="1">
    <citation type="journal article" date="2013" name="Nat. Commun.">
        <title>The evolution and pathogenic mechanisms of the rice sheath blight pathogen.</title>
        <authorList>
            <person name="Zheng A."/>
            <person name="Lin R."/>
            <person name="Xu L."/>
            <person name="Qin P."/>
            <person name="Tang C."/>
            <person name="Ai P."/>
            <person name="Zhang D."/>
            <person name="Liu Y."/>
            <person name="Sun Z."/>
            <person name="Feng H."/>
            <person name="Wang Y."/>
            <person name="Chen Y."/>
            <person name="Liang X."/>
            <person name="Fu R."/>
            <person name="Li Q."/>
            <person name="Zhang J."/>
            <person name="Yu X."/>
            <person name="Xie Z."/>
            <person name="Ding L."/>
            <person name="Guan P."/>
            <person name="Tang J."/>
            <person name="Liang Y."/>
            <person name="Wang S."/>
            <person name="Deng Q."/>
            <person name="Li S."/>
            <person name="Zhu J."/>
            <person name="Wang L."/>
            <person name="Liu H."/>
            <person name="Li P."/>
        </authorList>
    </citation>
    <scope>NUCLEOTIDE SEQUENCE [LARGE SCALE GENOMIC DNA]</scope>
    <source>
        <strain evidence="8">AG-1 IA</strain>
    </source>
</reference>
<keyword evidence="3" id="KW-0378">Hydrolase</keyword>
<proteinExistence type="inferred from homology"/>
<dbReference type="InterPro" id="IPR020422">
    <property type="entry name" value="TYR_PHOSPHATASE_DUAL_dom"/>
</dbReference>
<dbReference type="GO" id="GO:0008138">
    <property type="term" value="F:protein tyrosine/serine/threonine phosphatase activity"/>
    <property type="evidence" value="ECO:0007669"/>
    <property type="project" value="TreeGrafter"/>
</dbReference>
<feature type="compositionally biased region" description="Polar residues" evidence="5">
    <location>
        <begin position="255"/>
        <end position="293"/>
    </location>
</feature>
<dbReference type="OrthoDB" id="2017893at2759"/>
<feature type="region of interest" description="Disordered" evidence="5">
    <location>
        <begin position="374"/>
        <end position="416"/>
    </location>
</feature>
<comment type="caution">
    <text evidence="7">The sequence shown here is derived from an EMBL/GenBank/DDBJ whole genome shotgun (WGS) entry which is preliminary data.</text>
</comment>
<dbReference type="SUPFAM" id="SSF52799">
    <property type="entry name" value="(Phosphotyrosine protein) phosphatases II"/>
    <property type="match status" value="1"/>
</dbReference>
<dbReference type="Proteomes" id="UP000011668">
    <property type="component" value="Unassembled WGS sequence"/>
</dbReference>
<dbReference type="InterPro" id="IPR000340">
    <property type="entry name" value="Dual-sp_phosphatase_cat-dom"/>
</dbReference>
<evidence type="ECO:0000256" key="2">
    <source>
        <dbReference type="ARBA" id="ARBA00013064"/>
    </source>
</evidence>
<keyword evidence="8" id="KW-1185">Reference proteome</keyword>
<organism evidence="7 8">
    <name type="scientific">Thanatephorus cucumeris (strain AG1-IA)</name>
    <name type="common">Rice sheath blight fungus</name>
    <name type="synonym">Rhizoctonia solani</name>
    <dbReference type="NCBI Taxonomy" id="983506"/>
    <lineage>
        <taxon>Eukaryota</taxon>
        <taxon>Fungi</taxon>
        <taxon>Dikarya</taxon>
        <taxon>Basidiomycota</taxon>
        <taxon>Agaricomycotina</taxon>
        <taxon>Agaricomycetes</taxon>
        <taxon>Cantharellales</taxon>
        <taxon>Ceratobasidiaceae</taxon>
        <taxon>Rhizoctonia</taxon>
        <taxon>Rhizoctonia solani AG-1</taxon>
    </lineage>
</organism>
<dbReference type="PANTHER" id="PTHR45848:SF4">
    <property type="entry name" value="DUAL SPECIFICITY PROTEIN PHOSPHATASE 12"/>
    <property type="match status" value="1"/>
</dbReference>
<evidence type="ECO:0000256" key="3">
    <source>
        <dbReference type="ARBA" id="ARBA00022801"/>
    </source>
</evidence>
<evidence type="ECO:0000256" key="5">
    <source>
        <dbReference type="SAM" id="MobiDB-lite"/>
    </source>
</evidence>
<evidence type="ECO:0000313" key="8">
    <source>
        <dbReference type="Proteomes" id="UP000011668"/>
    </source>
</evidence>
<name>L8WYM4_THACA</name>
<sequence>MSMDEVIENLWVGDFGAATSIELLEMAGVKYVVSCMRGKVRVHETMQRHQIPLDDTVEQDVLSYLPATIAFIQKSLASGDGVLIHCMAGMSACEQQSAGSRELISSFSDPGRSATIAAAYLMYSQGLDPTGALELIREVRPTIQPNPSFLHQLDVFHAAYCKISKRDKNIREYYLERTANEMISKSVPPRCYGLVNRSWVDGDGSAPDMSMIASYPRTPTASAPGTPGGPRRRIRCKMCRRELATREHMMDHSQGGPTTPISVNGSATVSRRQSFSDSNGNVANGLQLTSMSPAGSRRPSTTKPPRRSSLNQSMKPGGILGGGLTPLTTMQPTDKQDKVDKDDKDDTNGYISHPDRRPSIIASEAIKKLSTLTMTAVDSDGPDDYAVDDEDEDDETPSATNTSAAPSPITISGPLVGNGRVHALRSDPLNGVAIRRGKPHRISLSGAHKELELPRTPADEVTPGLDATRAIDPSVAQAVAAQENVMELDEVASSPTSPQYQHPSEMYSGLPPKLAALRRPSVAQAFKASGLTGMTPISHSPALSPPILYNPKCSGYFVEPLLQLKWMKPFLETGQLAGKIICPNPKCGAKLGNYDWAGVSCSCKEWVTPVSDYSVGYPNSFNMRSAGILHPQI</sequence>
<dbReference type="Pfam" id="PF00782">
    <property type="entry name" value="DSPc"/>
    <property type="match status" value="2"/>
</dbReference>
<dbReference type="EMBL" id="AFRT01000601">
    <property type="protein sequence ID" value="ELU43186.1"/>
    <property type="molecule type" value="Genomic_DNA"/>
</dbReference>
<comment type="similarity">
    <text evidence="1">Belongs to the protein-tyrosine phosphatase family. Non-receptor class dual specificity subfamily.</text>
</comment>
<dbReference type="GO" id="GO:0005634">
    <property type="term" value="C:nucleus"/>
    <property type="evidence" value="ECO:0007669"/>
    <property type="project" value="TreeGrafter"/>
</dbReference>
<dbReference type="HOGENOM" id="CLU_023312_4_0_1"/>
<feature type="compositionally biased region" description="Acidic residues" evidence="5">
    <location>
        <begin position="380"/>
        <end position="396"/>
    </location>
</feature>
<feature type="region of interest" description="Disordered" evidence="5">
    <location>
        <begin position="215"/>
        <end position="235"/>
    </location>
</feature>
<dbReference type="SMART" id="SM00195">
    <property type="entry name" value="DSPc"/>
    <property type="match status" value="1"/>
</dbReference>
<dbReference type="STRING" id="983506.L8WYM4"/>
<feature type="region of interest" description="Disordered" evidence="5">
    <location>
        <begin position="247"/>
        <end position="359"/>
    </location>
</feature>
<feature type="compositionally biased region" description="Low complexity" evidence="5">
    <location>
        <begin position="296"/>
        <end position="309"/>
    </location>
</feature>
<dbReference type="CDD" id="cd14498">
    <property type="entry name" value="DSP"/>
    <property type="match status" value="1"/>
</dbReference>
<dbReference type="OMA" id="CCGCKEW"/>